<comment type="similarity">
    <text evidence="1 2">Belongs to the nucleosome assembly protein (NAP) family.</text>
</comment>
<dbReference type="Proteomes" id="UP000010556">
    <property type="component" value="Unassembled WGS sequence"/>
</dbReference>
<evidence type="ECO:0000256" key="1">
    <source>
        <dbReference type="ARBA" id="ARBA00009947"/>
    </source>
</evidence>
<organism evidence="3 4">
    <name type="scientific">Myotis davidii</name>
    <name type="common">David's myotis</name>
    <dbReference type="NCBI Taxonomy" id="225400"/>
    <lineage>
        <taxon>Eukaryota</taxon>
        <taxon>Metazoa</taxon>
        <taxon>Chordata</taxon>
        <taxon>Craniata</taxon>
        <taxon>Vertebrata</taxon>
        <taxon>Euteleostomi</taxon>
        <taxon>Mammalia</taxon>
        <taxon>Eutheria</taxon>
        <taxon>Laurasiatheria</taxon>
        <taxon>Chiroptera</taxon>
        <taxon>Yangochiroptera</taxon>
        <taxon>Vespertilionidae</taxon>
        <taxon>Myotis</taxon>
    </lineage>
</organism>
<dbReference type="AlphaFoldDB" id="L5MH25"/>
<gene>
    <name evidence="3" type="ORF">MDA_GLEAN10000688</name>
</gene>
<sequence length="119" mass="13948">MISVQDENMLGHMIDLKVREVKHPGDCCTISLYFRSNPYFRNDVIVKEYLITLTGYRASRATPIQWHQHYEWEAYSRRHNDSTFNFFNWFSDHSCSPDPGLFALPDHQQGPVAQSPEVL</sequence>
<evidence type="ECO:0000313" key="4">
    <source>
        <dbReference type="Proteomes" id="UP000010556"/>
    </source>
</evidence>
<reference evidence="4" key="1">
    <citation type="journal article" date="2013" name="Science">
        <title>Comparative analysis of bat genomes provides insight into the evolution of flight and immunity.</title>
        <authorList>
            <person name="Zhang G."/>
            <person name="Cowled C."/>
            <person name="Shi Z."/>
            <person name="Huang Z."/>
            <person name="Bishop-Lilly K.A."/>
            <person name="Fang X."/>
            <person name="Wynne J.W."/>
            <person name="Xiong Z."/>
            <person name="Baker M.L."/>
            <person name="Zhao W."/>
            <person name="Tachedjian M."/>
            <person name="Zhu Y."/>
            <person name="Zhou P."/>
            <person name="Jiang X."/>
            <person name="Ng J."/>
            <person name="Yang L."/>
            <person name="Wu L."/>
            <person name="Xiao J."/>
            <person name="Feng Y."/>
            <person name="Chen Y."/>
            <person name="Sun X."/>
            <person name="Zhang Y."/>
            <person name="Marsh G.A."/>
            <person name="Crameri G."/>
            <person name="Broder C.C."/>
            <person name="Frey K.G."/>
            <person name="Wang L.F."/>
            <person name="Wang J."/>
        </authorList>
    </citation>
    <scope>NUCLEOTIDE SEQUENCE [LARGE SCALE GENOMIC DNA]</scope>
</reference>
<dbReference type="EMBL" id="KB099841">
    <property type="protein sequence ID" value="ELK37934.1"/>
    <property type="molecule type" value="Genomic_DNA"/>
</dbReference>
<dbReference type="PANTHER" id="PTHR11875">
    <property type="entry name" value="TESTIS-SPECIFIC Y-ENCODED PROTEIN"/>
    <property type="match status" value="1"/>
</dbReference>
<proteinExistence type="inferred from homology"/>
<name>L5MH25_MYODS</name>
<evidence type="ECO:0000313" key="3">
    <source>
        <dbReference type="EMBL" id="ELK37934.1"/>
    </source>
</evidence>
<evidence type="ECO:0000256" key="2">
    <source>
        <dbReference type="RuleBase" id="RU003876"/>
    </source>
</evidence>
<keyword evidence="4" id="KW-1185">Reference proteome</keyword>
<protein>
    <submittedName>
        <fullName evidence="3">Testis-specific Y-encoded protein 10</fullName>
    </submittedName>
</protein>
<dbReference type="GO" id="GO:0005634">
    <property type="term" value="C:nucleus"/>
    <property type="evidence" value="ECO:0007669"/>
    <property type="project" value="InterPro"/>
</dbReference>
<dbReference type="InterPro" id="IPR037231">
    <property type="entry name" value="NAP-like_sf"/>
</dbReference>
<accession>L5MH25</accession>
<dbReference type="InterPro" id="IPR002164">
    <property type="entry name" value="NAP_family"/>
</dbReference>
<dbReference type="Gene3D" id="3.30.1120.90">
    <property type="entry name" value="Nucleosome assembly protein"/>
    <property type="match status" value="1"/>
</dbReference>
<dbReference type="SUPFAM" id="SSF143113">
    <property type="entry name" value="NAP-like"/>
    <property type="match status" value="1"/>
</dbReference>
<dbReference type="GO" id="GO:0006334">
    <property type="term" value="P:nucleosome assembly"/>
    <property type="evidence" value="ECO:0007669"/>
    <property type="project" value="InterPro"/>
</dbReference>
<dbReference type="Pfam" id="PF00956">
    <property type="entry name" value="NAP"/>
    <property type="match status" value="1"/>
</dbReference>